<feature type="region of interest" description="Disordered" evidence="1">
    <location>
        <begin position="395"/>
        <end position="452"/>
    </location>
</feature>
<reference evidence="2" key="1">
    <citation type="submission" date="2022-10" db="EMBL/GenBank/DDBJ databases">
        <title>Tapping the CABI collections for fungal endophytes: first genome assemblies for Collariella, Neodidymelliopsis, Ascochyta clinopodiicola, Didymella pomorum, Didymosphaeria variabile, Neocosmospora piperis and Neocucurbitaria cava.</title>
        <authorList>
            <person name="Hill R."/>
        </authorList>
    </citation>
    <scope>NUCLEOTIDE SEQUENCE</scope>
    <source>
        <strain evidence="2">IMI 360193</strain>
    </source>
</reference>
<comment type="caution">
    <text evidence="2">The sequence shown here is derived from an EMBL/GenBank/DDBJ whole genome shotgun (WGS) entry which is preliminary data.</text>
</comment>
<keyword evidence="3" id="KW-1185">Reference proteome</keyword>
<dbReference type="OrthoDB" id="3792834at2759"/>
<gene>
    <name evidence="2" type="ORF">N0V87_009471</name>
</gene>
<feature type="compositionally biased region" description="Acidic residues" evidence="1">
    <location>
        <begin position="441"/>
        <end position="452"/>
    </location>
</feature>
<name>A0A9W8WR35_9PLEO</name>
<evidence type="ECO:0000313" key="3">
    <source>
        <dbReference type="Proteomes" id="UP001140562"/>
    </source>
</evidence>
<dbReference type="Proteomes" id="UP001140562">
    <property type="component" value="Unassembled WGS sequence"/>
</dbReference>
<sequence>MAPNMQKIVASKRPGAKRGRPPKSQVTPSSVSSVKSTPGPKRIKLTFKRGQTGQPDKRDADMYQFPLSALPSDHTVVQEDVYDPAGFVDESLGTRRGARQRYTQRRLDVVYGSEMDNLITSSATIAKLENDEEDFDMNSSPPHIFTLRAANRNDSPMTVQDHDPLPRSYPVSEDVCDILNTLRSSSEIQVDLPNLWTNEAAGVSKPYTAAFLTALYIQCYENSLWHICDLVADTWIRALQDANARSQKSSDKRYHMWRKNVALEGRFKMGKLGFKKETEDLGLDVEDPDIAADVATFVLEHIRDLYANTRPKCGARLLWADAMALAGSKIESEFVRRLDVWPGELLYDVMCPALRLVGRNLTLKIEEKYEGAWCRYHEHVKHGLPCYRQLAAKQNGTEGRDDRGIKKGRKRAGGIQGGEEQDPKRVRFGASASAQRVTDLGDIDAEGESEED</sequence>
<organism evidence="2 3">
    <name type="scientific">Didymella glomerata</name>
    <dbReference type="NCBI Taxonomy" id="749621"/>
    <lineage>
        <taxon>Eukaryota</taxon>
        <taxon>Fungi</taxon>
        <taxon>Dikarya</taxon>
        <taxon>Ascomycota</taxon>
        <taxon>Pezizomycotina</taxon>
        <taxon>Dothideomycetes</taxon>
        <taxon>Pleosporomycetidae</taxon>
        <taxon>Pleosporales</taxon>
        <taxon>Pleosporineae</taxon>
        <taxon>Didymellaceae</taxon>
        <taxon>Didymella</taxon>
    </lineage>
</organism>
<proteinExistence type="predicted"/>
<protein>
    <submittedName>
        <fullName evidence="2">Uncharacterized protein</fullName>
    </submittedName>
</protein>
<dbReference type="AlphaFoldDB" id="A0A9W8WR35"/>
<feature type="region of interest" description="Disordered" evidence="1">
    <location>
        <begin position="1"/>
        <end position="59"/>
    </location>
</feature>
<evidence type="ECO:0000313" key="2">
    <source>
        <dbReference type="EMBL" id="KAJ4331056.1"/>
    </source>
</evidence>
<evidence type="ECO:0000256" key="1">
    <source>
        <dbReference type="SAM" id="MobiDB-lite"/>
    </source>
</evidence>
<dbReference type="EMBL" id="JAPEUV010000164">
    <property type="protein sequence ID" value="KAJ4331056.1"/>
    <property type="molecule type" value="Genomic_DNA"/>
</dbReference>
<accession>A0A9W8WR35</accession>
<feature type="compositionally biased region" description="Low complexity" evidence="1">
    <location>
        <begin position="22"/>
        <end position="40"/>
    </location>
</feature>